<organism evidence="14 15">
    <name type="scientific">Arcticibacter tournemirensis</name>
    <dbReference type="NCBI Taxonomy" id="699437"/>
    <lineage>
        <taxon>Bacteria</taxon>
        <taxon>Pseudomonadati</taxon>
        <taxon>Bacteroidota</taxon>
        <taxon>Sphingobacteriia</taxon>
        <taxon>Sphingobacteriales</taxon>
        <taxon>Sphingobacteriaceae</taxon>
        <taxon>Arcticibacter</taxon>
    </lineage>
</organism>
<gene>
    <name evidence="14" type="ORF">EKH83_08980</name>
</gene>
<feature type="domain" description="Histidine kinase" evidence="13">
    <location>
        <begin position="136"/>
        <end position="351"/>
    </location>
</feature>
<reference evidence="14 15" key="1">
    <citation type="submission" date="2018-12" db="EMBL/GenBank/DDBJ databases">
        <title>The Draft Genome Sequence of the Soil Bacterium Pedobacter tournemirensis R1.</title>
        <authorList>
            <person name="He J."/>
        </authorList>
    </citation>
    <scope>NUCLEOTIDE SEQUENCE [LARGE SCALE GENOMIC DNA]</scope>
    <source>
        <strain evidence="14 15">R1</strain>
    </source>
</reference>
<dbReference type="Gene3D" id="3.30.450.20">
    <property type="entry name" value="PAS domain"/>
    <property type="match status" value="1"/>
</dbReference>
<keyword evidence="5" id="KW-0808">Transferase</keyword>
<evidence type="ECO:0000256" key="11">
    <source>
        <dbReference type="ARBA" id="ARBA00023012"/>
    </source>
</evidence>
<dbReference type="InterPro" id="IPR036890">
    <property type="entry name" value="HATPase_C_sf"/>
</dbReference>
<dbReference type="GO" id="GO:0005524">
    <property type="term" value="F:ATP binding"/>
    <property type="evidence" value="ECO:0007669"/>
    <property type="project" value="UniProtKB-KW"/>
</dbReference>
<protein>
    <recommendedName>
        <fullName evidence="3">histidine kinase</fullName>
        <ecNumber evidence="3">2.7.13.3</ecNumber>
    </recommendedName>
</protein>
<dbReference type="SMART" id="SM00387">
    <property type="entry name" value="HATPase_c"/>
    <property type="match status" value="1"/>
</dbReference>
<dbReference type="PROSITE" id="PS50109">
    <property type="entry name" value="HIS_KIN"/>
    <property type="match status" value="1"/>
</dbReference>
<dbReference type="Proteomes" id="UP000290848">
    <property type="component" value="Unassembled WGS sequence"/>
</dbReference>
<dbReference type="GO" id="GO:0007234">
    <property type="term" value="P:osmosensory signaling via phosphorelay pathway"/>
    <property type="evidence" value="ECO:0007669"/>
    <property type="project" value="TreeGrafter"/>
</dbReference>
<dbReference type="EC" id="2.7.13.3" evidence="3"/>
<evidence type="ECO:0000256" key="10">
    <source>
        <dbReference type="ARBA" id="ARBA00022989"/>
    </source>
</evidence>
<dbReference type="InterPro" id="IPR005467">
    <property type="entry name" value="His_kinase_dom"/>
</dbReference>
<evidence type="ECO:0000256" key="8">
    <source>
        <dbReference type="ARBA" id="ARBA00022777"/>
    </source>
</evidence>
<dbReference type="GO" id="GO:0000155">
    <property type="term" value="F:phosphorelay sensor kinase activity"/>
    <property type="evidence" value="ECO:0007669"/>
    <property type="project" value="InterPro"/>
</dbReference>
<evidence type="ECO:0000313" key="15">
    <source>
        <dbReference type="Proteomes" id="UP000290848"/>
    </source>
</evidence>
<dbReference type="RefSeq" id="WP_128769086.1">
    <property type="nucleotide sequence ID" value="NZ_RXOC01000005.1"/>
</dbReference>
<comment type="caution">
    <text evidence="14">The sequence shown here is derived from an EMBL/GenBank/DDBJ whole genome shotgun (WGS) entry which is preliminary data.</text>
</comment>
<dbReference type="GO" id="GO:0016020">
    <property type="term" value="C:membrane"/>
    <property type="evidence" value="ECO:0007669"/>
    <property type="project" value="UniProtKB-SubCell"/>
</dbReference>
<dbReference type="InterPro" id="IPR000014">
    <property type="entry name" value="PAS"/>
</dbReference>
<dbReference type="Pfam" id="PF13188">
    <property type="entry name" value="PAS_8"/>
    <property type="match status" value="1"/>
</dbReference>
<keyword evidence="10" id="KW-1133">Transmembrane helix</keyword>
<dbReference type="GO" id="GO:0030295">
    <property type="term" value="F:protein kinase activator activity"/>
    <property type="evidence" value="ECO:0007669"/>
    <property type="project" value="TreeGrafter"/>
</dbReference>
<comment type="catalytic activity">
    <reaction evidence="1">
        <text>ATP + protein L-histidine = ADP + protein N-phospho-L-histidine.</text>
        <dbReference type="EC" id="2.7.13.3"/>
    </reaction>
</comment>
<dbReference type="InterPro" id="IPR003594">
    <property type="entry name" value="HATPase_dom"/>
</dbReference>
<evidence type="ECO:0000256" key="1">
    <source>
        <dbReference type="ARBA" id="ARBA00000085"/>
    </source>
</evidence>
<dbReference type="SUPFAM" id="SSF55785">
    <property type="entry name" value="PYP-like sensor domain (PAS domain)"/>
    <property type="match status" value="1"/>
</dbReference>
<evidence type="ECO:0000256" key="5">
    <source>
        <dbReference type="ARBA" id="ARBA00022679"/>
    </source>
</evidence>
<keyword evidence="11" id="KW-0902">Two-component regulatory system</keyword>
<dbReference type="InterPro" id="IPR004358">
    <property type="entry name" value="Sig_transdc_His_kin-like_C"/>
</dbReference>
<evidence type="ECO:0000256" key="4">
    <source>
        <dbReference type="ARBA" id="ARBA00022553"/>
    </source>
</evidence>
<dbReference type="CDD" id="cd00075">
    <property type="entry name" value="HATPase"/>
    <property type="match status" value="1"/>
</dbReference>
<dbReference type="Pfam" id="PF02518">
    <property type="entry name" value="HATPase_c"/>
    <property type="match status" value="1"/>
</dbReference>
<dbReference type="InterPro" id="IPR036097">
    <property type="entry name" value="HisK_dim/P_sf"/>
</dbReference>
<dbReference type="CDD" id="cd00130">
    <property type="entry name" value="PAS"/>
    <property type="match status" value="1"/>
</dbReference>
<evidence type="ECO:0000256" key="6">
    <source>
        <dbReference type="ARBA" id="ARBA00022692"/>
    </source>
</evidence>
<evidence type="ECO:0000256" key="9">
    <source>
        <dbReference type="ARBA" id="ARBA00022840"/>
    </source>
</evidence>
<evidence type="ECO:0000313" key="14">
    <source>
        <dbReference type="EMBL" id="RXF70013.1"/>
    </source>
</evidence>
<evidence type="ECO:0000256" key="7">
    <source>
        <dbReference type="ARBA" id="ARBA00022741"/>
    </source>
</evidence>
<keyword evidence="12" id="KW-0472">Membrane</keyword>
<accession>A0A4Q0MAJ5</accession>
<dbReference type="InterPro" id="IPR035965">
    <property type="entry name" value="PAS-like_dom_sf"/>
</dbReference>
<keyword evidence="4" id="KW-0597">Phosphoprotein</keyword>
<dbReference type="GO" id="GO:0000156">
    <property type="term" value="F:phosphorelay response regulator activity"/>
    <property type="evidence" value="ECO:0007669"/>
    <property type="project" value="TreeGrafter"/>
</dbReference>
<comment type="subcellular location">
    <subcellularLocation>
        <location evidence="2">Membrane</location>
        <topology evidence="2">Multi-pass membrane protein</topology>
    </subcellularLocation>
</comment>
<dbReference type="PRINTS" id="PR00344">
    <property type="entry name" value="BCTRLSENSOR"/>
</dbReference>
<evidence type="ECO:0000256" key="2">
    <source>
        <dbReference type="ARBA" id="ARBA00004141"/>
    </source>
</evidence>
<dbReference type="EMBL" id="RXOC01000005">
    <property type="protein sequence ID" value="RXF70013.1"/>
    <property type="molecule type" value="Genomic_DNA"/>
</dbReference>
<dbReference type="AlphaFoldDB" id="A0A4Q0MAJ5"/>
<keyword evidence="6" id="KW-0812">Transmembrane</keyword>
<evidence type="ECO:0000259" key="13">
    <source>
        <dbReference type="PROSITE" id="PS50109"/>
    </source>
</evidence>
<keyword evidence="8 14" id="KW-0418">Kinase</keyword>
<dbReference type="PANTHER" id="PTHR42878:SF7">
    <property type="entry name" value="SENSOR HISTIDINE KINASE GLRK"/>
    <property type="match status" value="1"/>
</dbReference>
<evidence type="ECO:0000256" key="3">
    <source>
        <dbReference type="ARBA" id="ARBA00012438"/>
    </source>
</evidence>
<sequence>MTDRVFQSLAEHSPNVNFAFDLTSGRFKYVNQAFRQLFNAEDEALTLDYVCSKISAADREYLRKCLVDLMEGVVYRTIEFRIEPGLEERWIRLSPFVLKSDSGTTIIGNATDITDEIVNINTLKKYTNKKNSVLNILAHDLRGSLGIANTLTQALTKEVTDPKLSNFIQIITKILKQSTDLITDLTQREFFETAEVDLVTQRVDIAAKLKEVMDEYRKSEWTTERIFNFSSSNESIFLELDDSKFMQVVNNLMTNALKFTKKQGVISLTVTDQKDSVLFTFSDDGIGIPEKCHAVLFEKFTEARRKGLNGEPTVGLGLSIVKMIVEWHKGRIWFESKENAGTTFYVEIPRN</sequence>
<evidence type="ECO:0000256" key="12">
    <source>
        <dbReference type="ARBA" id="ARBA00023136"/>
    </source>
</evidence>
<dbReference type="FunFam" id="3.30.565.10:FF:000006">
    <property type="entry name" value="Sensor histidine kinase WalK"/>
    <property type="match status" value="1"/>
</dbReference>
<proteinExistence type="predicted"/>
<dbReference type="InterPro" id="IPR050351">
    <property type="entry name" value="BphY/WalK/GraS-like"/>
</dbReference>
<dbReference type="Gene3D" id="3.30.565.10">
    <property type="entry name" value="Histidine kinase-like ATPase, C-terminal domain"/>
    <property type="match status" value="1"/>
</dbReference>
<keyword evidence="9" id="KW-0067">ATP-binding</keyword>
<dbReference type="PANTHER" id="PTHR42878">
    <property type="entry name" value="TWO-COMPONENT HISTIDINE KINASE"/>
    <property type="match status" value="1"/>
</dbReference>
<name>A0A4Q0MAJ5_9SPHI</name>
<dbReference type="SUPFAM" id="SSF47384">
    <property type="entry name" value="Homodimeric domain of signal transducing histidine kinase"/>
    <property type="match status" value="1"/>
</dbReference>
<keyword evidence="7" id="KW-0547">Nucleotide-binding</keyword>
<dbReference type="SUPFAM" id="SSF55874">
    <property type="entry name" value="ATPase domain of HSP90 chaperone/DNA topoisomerase II/histidine kinase"/>
    <property type="match status" value="1"/>
</dbReference>